<organism evidence="1 2">
    <name type="scientific">Jilunia laotingensis</name>
    <dbReference type="NCBI Taxonomy" id="2763675"/>
    <lineage>
        <taxon>Bacteria</taxon>
        <taxon>Pseudomonadati</taxon>
        <taxon>Bacteroidota</taxon>
        <taxon>Bacteroidia</taxon>
        <taxon>Bacteroidales</taxon>
        <taxon>Bacteroidaceae</taxon>
        <taxon>Jilunia</taxon>
    </lineage>
</organism>
<keyword evidence="2" id="KW-1185">Reference proteome</keyword>
<accession>A0A926F2A7</accession>
<evidence type="ECO:0000313" key="1">
    <source>
        <dbReference type="EMBL" id="MBC8592071.1"/>
    </source>
</evidence>
<proteinExistence type="predicted"/>
<dbReference type="AlphaFoldDB" id="A0A926F2A7"/>
<protein>
    <submittedName>
        <fullName evidence="1">Uncharacterized protein</fullName>
    </submittedName>
</protein>
<dbReference type="Proteomes" id="UP000651085">
    <property type="component" value="Unassembled WGS sequence"/>
</dbReference>
<gene>
    <name evidence="1" type="ORF">H8744_02200</name>
</gene>
<name>A0A926F2A7_9BACT</name>
<reference evidence="1" key="1">
    <citation type="submission" date="2020-08" db="EMBL/GenBank/DDBJ databases">
        <title>Genome public.</title>
        <authorList>
            <person name="Liu C."/>
            <person name="Sun Q."/>
        </authorList>
    </citation>
    <scope>NUCLEOTIDE SEQUENCE</scope>
    <source>
        <strain evidence="1">N12</strain>
    </source>
</reference>
<dbReference type="EMBL" id="JACRTF010000001">
    <property type="protein sequence ID" value="MBC8592071.1"/>
    <property type="molecule type" value="Genomic_DNA"/>
</dbReference>
<sequence length="73" mass="8206">MGKKREEGGEKKEARKFYVGCSGSVLNERYFPYKGTNSFPLPSHVKHGDVSLSNMYMSRSETWGCFTVKHGGV</sequence>
<comment type="caution">
    <text evidence="1">The sequence shown here is derived from an EMBL/GenBank/DDBJ whole genome shotgun (WGS) entry which is preliminary data.</text>
</comment>
<evidence type="ECO:0000313" key="2">
    <source>
        <dbReference type="Proteomes" id="UP000651085"/>
    </source>
</evidence>
<dbReference type="RefSeq" id="WP_262433287.1">
    <property type="nucleotide sequence ID" value="NZ_JACRTF010000001.1"/>
</dbReference>